<organism evidence="1 2">
    <name type="scientific">Polysphondylium violaceum</name>
    <dbReference type="NCBI Taxonomy" id="133409"/>
    <lineage>
        <taxon>Eukaryota</taxon>
        <taxon>Amoebozoa</taxon>
        <taxon>Evosea</taxon>
        <taxon>Eumycetozoa</taxon>
        <taxon>Dictyostelia</taxon>
        <taxon>Dictyosteliales</taxon>
        <taxon>Dictyosteliaceae</taxon>
        <taxon>Polysphondylium</taxon>
    </lineage>
</organism>
<sequence>MNHQSLFKDIISNKYISNRIFQFVQQQRGKRYNEIFRLDYISKHAYWSVLRDKLARGEFLYLDDTLLVFVFKIPDLELFIQIFSNRFKYYFKTISTSIPLSQYALKYNNVEIFKYLISIGYYPCIQSAFRYASENGNKELIIYMIDHLKEITSKETYKHHLPKTIVSIVIDIIEFKSNSNNSDADKNDLLLHFISAVSKIKIKFTVQEKIELIKYSLLLNDNVDLMNVLLKFSGGIVKNERIKVVPKWFHRECSRLAFFRIVTVSDHALIVLKENNFCISSGSSHKIEDFNSELDYDSLVRLMNRWRRLDPNAEFSIHTGIDSQIFLSSYKDWMMNGLDGVIKLLTRDGALITKECIFRLVNEMKNHKADLKRKESLWEIFLYVYQHYRFKGPSFFDALAEVGCEANSFDIINFIVEQRNSFSKHEWWIGFSGDDCNLLHIQKFIESFPLTLDHQGLVFGALKYSIKKGSDKIFNFLWSQFDKRMDLKQLYSHACLFNRVEILKILVKEKIPHDNKVFGKCQSIEMIDILLSAGHKITDSALMNREGFIPRVEVLKYIIDNMVTNSTSTQEAILLLMRECIEYHKIAQFKYLLSIYCNYTSSDSIEACFNLTTVLECIGRVGDVEALQTYIAQYPHHNEYYQYCWTSALVSRHITILDYLVSTIDHNYLFANIHQQISDAIDRVILKPQHIYILFYFRDLFQSEKITANKDDIIITKQKRKEILSLLEKNIKVLSS</sequence>
<evidence type="ECO:0008006" key="3">
    <source>
        <dbReference type="Google" id="ProtNLM"/>
    </source>
</evidence>
<evidence type="ECO:0000313" key="1">
    <source>
        <dbReference type="EMBL" id="KAF2071609.1"/>
    </source>
</evidence>
<dbReference type="InterPro" id="IPR036770">
    <property type="entry name" value="Ankyrin_rpt-contain_sf"/>
</dbReference>
<proteinExistence type="predicted"/>
<keyword evidence="2" id="KW-1185">Reference proteome</keyword>
<dbReference type="EMBL" id="AJWJ01000358">
    <property type="protein sequence ID" value="KAF2071609.1"/>
    <property type="molecule type" value="Genomic_DNA"/>
</dbReference>
<name>A0A8J4V577_9MYCE</name>
<dbReference type="AlphaFoldDB" id="A0A8J4V577"/>
<evidence type="ECO:0000313" key="2">
    <source>
        <dbReference type="Proteomes" id="UP000695562"/>
    </source>
</evidence>
<dbReference type="SUPFAM" id="SSF48403">
    <property type="entry name" value="Ankyrin repeat"/>
    <property type="match status" value="1"/>
</dbReference>
<accession>A0A8J4V577</accession>
<comment type="caution">
    <text evidence="1">The sequence shown here is derived from an EMBL/GenBank/DDBJ whole genome shotgun (WGS) entry which is preliminary data.</text>
</comment>
<dbReference type="PANTHER" id="PTHR31550:SF11">
    <property type="entry name" value="ANKYRIN REPEAT-CONTAINING PROTEIN-RELATED"/>
    <property type="match status" value="1"/>
</dbReference>
<gene>
    <name evidence="1" type="ORF">CYY_007080</name>
</gene>
<dbReference type="PANTHER" id="PTHR31550">
    <property type="entry name" value="ANKYRIN REPEAT PROTEIN-RELATED-RELATED"/>
    <property type="match status" value="1"/>
</dbReference>
<reference evidence="1" key="1">
    <citation type="submission" date="2020-01" db="EMBL/GenBank/DDBJ databases">
        <title>Development of genomics and gene disruption for Polysphondylium violaceum indicates a role for the polyketide synthase stlB in stalk morphogenesis.</title>
        <authorList>
            <person name="Narita B."/>
            <person name="Kawabe Y."/>
            <person name="Kin K."/>
            <person name="Saito T."/>
            <person name="Gibbs R."/>
            <person name="Kuspa A."/>
            <person name="Muzny D."/>
            <person name="Queller D."/>
            <person name="Richards S."/>
            <person name="Strassman J."/>
            <person name="Sucgang R."/>
            <person name="Worley K."/>
            <person name="Schaap P."/>
        </authorList>
    </citation>
    <scope>NUCLEOTIDE SEQUENCE</scope>
    <source>
        <strain evidence="1">QSvi11</strain>
    </source>
</reference>
<protein>
    <recommendedName>
        <fullName evidence="3">Ankyrin repeat-containing protein</fullName>
    </recommendedName>
</protein>
<dbReference type="Proteomes" id="UP000695562">
    <property type="component" value="Unassembled WGS sequence"/>
</dbReference>